<dbReference type="EMBL" id="PFOD01000042">
    <property type="protein sequence ID" value="PIZ65644.1"/>
    <property type="molecule type" value="Genomic_DNA"/>
</dbReference>
<organism evidence="1 2">
    <name type="scientific">Candidatus Roizmanbacteria bacterium CG_4_10_14_0_2_um_filter_36_9</name>
    <dbReference type="NCBI Taxonomy" id="1974823"/>
    <lineage>
        <taxon>Bacteria</taxon>
        <taxon>Candidatus Roizmaniibacteriota</taxon>
    </lineage>
</organism>
<dbReference type="Pfam" id="PF00404">
    <property type="entry name" value="Dockerin_1"/>
    <property type="match status" value="1"/>
</dbReference>
<accession>A0A2M7U4Z6</accession>
<name>A0A2M7U4Z6_9BACT</name>
<dbReference type="GO" id="GO:0004553">
    <property type="term" value="F:hydrolase activity, hydrolyzing O-glycosyl compounds"/>
    <property type="evidence" value="ECO:0007669"/>
    <property type="project" value="InterPro"/>
</dbReference>
<dbReference type="Proteomes" id="UP000230027">
    <property type="component" value="Unassembled WGS sequence"/>
</dbReference>
<dbReference type="InterPro" id="IPR036439">
    <property type="entry name" value="Dockerin_dom_sf"/>
</dbReference>
<evidence type="ECO:0000313" key="2">
    <source>
        <dbReference type="Proteomes" id="UP000230027"/>
    </source>
</evidence>
<reference evidence="2" key="1">
    <citation type="submission" date="2017-09" db="EMBL/GenBank/DDBJ databases">
        <title>Depth-based differentiation of microbial function through sediment-hosted aquifers and enrichment of novel symbionts in the deep terrestrial subsurface.</title>
        <authorList>
            <person name="Probst A.J."/>
            <person name="Ladd B."/>
            <person name="Jarett J.K."/>
            <person name="Geller-Mcgrath D.E."/>
            <person name="Sieber C.M.K."/>
            <person name="Emerson J.B."/>
            <person name="Anantharaman K."/>
            <person name="Thomas B.C."/>
            <person name="Malmstrom R."/>
            <person name="Stieglmeier M."/>
            <person name="Klingl A."/>
            <person name="Woyke T."/>
            <person name="Ryan C.M."/>
            <person name="Banfield J.F."/>
        </authorList>
    </citation>
    <scope>NUCLEOTIDE SEQUENCE [LARGE SCALE GENOMIC DNA]</scope>
</reference>
<evidence type="ECO:0000313" key="1">
    <source>
        <dbReference type="EMBL" id="PIZ65644.1"/>
    </source>
</evidence>
<proteinExistence type="predicted"/>
<gene>
    <name evidence="1" type="ORF">COY14_01950</name>
</gene>
<evidence type="ECO:0008006" key="3">
    <source>
        <dbReference type="Google" id="ProtNLM"/>
    </source>
</evidence>
<sequence length="110" mass="12141">MIKGPKHLQKKICVNNPLEVIPGTYNCKKGEITLQNGEQTLDFLGIYLLAGDLPLQNGLIDAVDIIYVKSNLGSKDPEVVSRADLNLDGIVDSQDYTMIINALSFKYDET</sequence>
<protein>
    <recommendedName>
        <fullName evidence="3">Dockerin domain-containing protein</fullName>
    </recommendedName>
</protein>
<dbReference type="InterPro" id="IPR002105">
    <property type="entry name" value="Dockerin_1_rpt"/>
</dbReference>
<comment type="caution">
    <text evidence="1">The sequence shown here is derived from an EMBL/GenBank/DDBJ whole genome shotgun (WGS) entry which is preliminary data.</text>
</comment>
<dbReference type="GO" id="GO:0000272">
    <property type="term" value="P:polysaccharide catabolic process"/>
    <property type="evidence" value="ECO:0007669"/>
    <property type="project" value="InterPro"/>
</dbReference>
<dbReference type="SUPFAM" id="SSF63446">
    <property type="entry name" value="Type I dockerin domain"/>
    <property type="match status" value="1"/>
</dbReference>
<dbReference type="Gene3D" id="1.10.1330.10">
    <property type="entry name" value="Dockerin domain"/>
    <property type="match status" value="1"/>
</dbReference>
<dbReference type="AlphaFoldDB" id="A0A2M7U4Z6"/>